<dbReference type="AlphaFoldDB" id="D8E0F7"/>
<evidence type="ECO:0000313" key="1">
    <source>
        <dbReference type="EMBL" id="EFI70746.1"/>
    </source>
</evidence>
<comment type="caution">
    <text evidence="1">The sequence shown here is derived from an EMBL/GenBank/DDBJ whole genome shotgun (WGS) entry which is preliminary data.</text>
</comment>
<protein>
    <submittedName>
        <fullName evidence="1">Uncharacterized protein</fullName>
    </submittedName>
</protein>
<dbReference type="EMBL" id="ADWO01000096">
    <property type="protein sequence ID" value="EFI70746.1"/>
    <property type="molecule type" value="Genomic_DNA"/>
</dbReference>
<name>D8E0F7_9BACT</name>
<dbReference type="Proteomes" id="UP000004524">
    <property type="component" value="Unassembled WGS sequence"/>
</dbReference>
<reference evidence="1 2" key="1">
    <citation type="journal article" date="2010" name="Microb. Ecol.">
        <title>Comparative genome analysis of Prevotella ruminicola and Prevotella bryantii: insights into their environmental niche.</title>
        <authorList>
            <consortium name="North American Consortium for Rumen Bacteria"/>
            <person name="Purushe J."/>
            <person name="Fouts D.E."/>
            <person name="Morrison M."/>
            <person name="White B.A."/>
            <person name="Mackie R.I."/>
            <person name="Coutinho P.M."/>
            <person name="Henrissat B."/>
            <person name="Nelson K.E."/>
        </authorList>
    </citation>
    <scope>NUCLEOTIDE SEQUENCE [LARGE SCALE GENOMIC DNA]</scope>
    <source>
        <strain evidence="1 2">B14</strain>
    </source>
</reference>
<keyword evidence="2" id="KW-1185">Reference proteome</keyword>
<sequence length="38" mass="4403">MNMLRAMRKTMKRIVNLYAKCLVIWGEALLKSTPYGMA</sequence>
<gene>
    <name evidence="1" type="ORF">PBR_0782</name>
</gene>
<organism evidence="1 2">
    <name type="scientific">Segatella baroniae B14</name>
    <dbReference type="NCBI Taxonomy" id="752555"/>
    <lineage>
        <taxon>Bacteria</taxon>
        <taxon>Pseudomonadati</taxon>
        <taxon>Bacteroidota</taxon>
        <taxon>Bacteroidia</taxon>
        <taxon>Bacteroidales</taxon>
        <taxon>Prevotellaceae</taxon>
        <taxon>Segatella</taxon>
    </lineage>
</organism>
<accession>D8E0F7</accession>
<proteinExistence type="predicted"/>
<evidence type="ECO:0000313" key="2">
    <source>
        <dbReference type="Proteomes" id="UP000004524"/>
    </source>
</evidence>